<dbReference type="SUPFAM" id="SSF56935">
    <property type="entry name" value="Porins"/>
    <property type="match status" value="1"/>
</dbReference>
<accession>A0A845A1N4</accession>
<protein>
    <submittedName>
        <fullName evidence="4">TonB-dependent receptor plug domain-containing protein</fullName>
    </submittedName>
</protein>
<organism evidence="4 5">
    <name type="scientific">Aurantiacibacter arachoides</name>
    <dbReference type="NCBI Taxonomy" id="1850444"/>
    <lineage>
        <taxon>Bacteria</taxon>
        <taxon>Pseudomonadati</taxon>
        <taxon>Pseudomonadota</taxon>
        <taxon>Alphaproteobacteria</taxon>
        <taxon>Sphingomonadales</taxon>
        <taxon>Erythrobacteraceae</taxon>
        <taxon>Aurantiacibacter</taxon>
    </lineage>
</organism>
<feature type="domain" description="TonB-dependent receptor plug" evidence="3">
    <location>
        <begin position="48"/>
        <end position="131"/>
    </location>
</feature>
<reference evidence="4 5" key="1">
    <citation type="submission" date="2019-12" db="EMBL/GenBank/DDBJ databases">
        <title>Genomic-based taxomic classification of the family Erythrobacteraceae.</title>
        <authorList>
            <person name="Xu L."/>
        </authorList>
    </citation>
    <scope>NUCLEOTIDE SEQUENCE [LARGE SCALE GENOMIC DNA]</scope>
    <source>
        <strain evidence="4 5">RC4-10-4</strain>
    </source>
</reference>
<comment type="caution">
    <text evidence="4">The sequence shown here is derived from an EMBL/GenBank/DDBJ whole genome shotgun (WGS) entry which is preliminary data.</text>
</comment>
<dbReference type="Gene3D" id="2.170.130.10">
    <property type="entry name" value="TonB-dependent receptor, plug domain"/>
    <property type="match status" value="1"/>
</dbReference>
<evidence type="ECO:0000256" key="1">
    <source>
        <dbReference type="SAM" id="MobiDB-lite"/>
    </source>
</evidence>
<keyword evidence="2" id="KW-0732">Signal</keyword>
<dbReference type="InterPro" id="IPR037066">
    <property type="entry name" value="Plug_dom_sf"/>
</dbReference>
<dbReference type="RefSeq" id="WP_131452356.1">
    <property type="nucleotide sequence ID" value="NZ_BMJK01000001.1"/>
</dbReference>
<feature type="region of interest" description="Disordered" evidence="1">
    <location>
        <begin position="27"/>
        <end position="47"/>
    </location>
</feature>
<dbReference type="Pfam" id="PF07715">
    <property type="entry name" value="Plug"/>
    <property type="match status" value="1"/>
</dbReference>
<proteinExistence type="predicted"/>
<name>A0A845A1N4_9SPHN</name>
<feature type="signal peptide" evidence="2">
    <location>
        <begin position="1"/>
        <end position="25"/>
    </location>
</feature>
<gene>
    <name evidence="4" type="ORF">GRI62_05430</name>
</gene>
<keyword evidence="4" id="KW-0675">Receptor</keyword>
<keyword evidence="5" id="KW-1185">Reference proteome</keyword>
<sequence length="703" mass="76086">MISHKFTWSTAMACALMAVAFPAAAQDGGTTGDAPPPDPALVQTPATGGEAQVYTPVDFERYAPRNALDMLSQVPGFNIRDSEQRRGLGTATGNVLFNGARPSNKSEELFTLLQRIPANTVERIEIVDGATLDIPGLSGQVANIVYRANDLSGQFAWNPEFRSNFTDPLLTRGTVSLSGRSGTVEYQVGLNNENSGRSGAGGPTLVYDGGGALIETRDEVFTSDYDSPRLSGSINWDPAGSVEANLNGQYQRVYDRYREDGTRAFLDGVGQVRSVRQNGDSWNWQIGGDIAFDLGPGRLKTIGLRRFSREPFAQTVITEFADASPTLGSRYTQSGDIGETIGRGEYTWRMFGGDWQVAGEAAFNTLDNVAALFLLDDDGAFTEVPFPGGSGGVSEDRYEGSLSFGRPITSNLSFQLIAGAEHSTIMQTGDGGLTRSFLRPKGSLSLAWQPGGGFDASLRVARRVGQLSFYDFLARAFLDDDNQNAGNAELRPQQDWSVEGELGKTLGPWGSTRLRFIYRDVEDRVDIVPVAGGGEAVGNIPSAWAAAVVSESSINLDPLGVRGMRLDSTVVFQTSRQSDPFTGEDRQWSGFATRQASFNLRHDVPDTDWAYSVGASHAYVQPRYRSNEVSRATEGPWFVSASVENKDVFGLTVAAGVGNILGARSYRDRTVFEGLRDASPIAFTERRDRLIGPIFSLSVRGDF</sequence>
<evidence type="ECO:0000313" key="4">
    <source>
        <dbReference type="EMBL" id="MXO93046.1"/>
    </source>
</evidence>
<evidence type="ECO:0000256" key="2">
    <source>
        <dbReference type="SAM" id="SignalP"/>
    </source>
</evidence>
<evidence type="ECO:0000259" key="3">
    <source>
        <dbReference type="Pfam" id="PF07715"/>
    </source>
</evidence>
<dbReference type="EMBL" id="WTYH01000001">
    <property type="protein sequence ID" value="MXO93046.1"/>
    <property type="molecule type" value="Genomic_DNA"/>
</dbReference>
<dbReference type="Proteomes" id="UP000460626">
    <property type="component" value="Unassembled WGS sequence"/>
</dbReference>
<dbReference type="AlphaFoldDB" id="A0A845A1N4"/>
<evidence type="ECO:0000313" key="5">
    <source>
        <dbReference type="Proteomes" id="UP000460626"/>
    </source>
</evidence>
<feature type="chain" id="PRO_5032962413" evidence="2">
    <location>
        <begin position="26"/>
        <end position="703"/>
    </location>
</feature>
<dbReference type="InterPro" id="IPR012910">
    <property type="entry name" value="Plug_dom"/>
</dbReference>
<dbReference type="OrthoDB" id="7622322at2"/>